<name>A0A9J5ZN71_SOLCO</name>
<dbReference type="AlphaFoldDB" id="A0A9J5ZN71"/>
<dbReference type="Pfam" id="PF07734">
    <property type="entry name" value="FBA_1"/>
    <property type="match status" value="1"/>
</dbReference>
<keyword evidence="3" id="KW-1185">Reference proteome</keyword>
<evidence type="ECO:0000313" key="3">
    <source>
        <dbReference type="Proteomes" id="UP000824120"/>
    </source>
</evidence>
<dbReference type="OrthoDB" id="1306079at2759"/>
<dbReference type="PANTHER" id="PTHR31672">
    <property type="entry name" value="BNACNNG10540D PROTEIN"/>
    <property type="match status" value="1"/>
</dbReference>
<comment type="caution">
    <text evidence="2">The sequence shown here is derived from an EMBL/GenBank/DDBJ whole genome shotgun (WGS) entry which is preliminary data.</text>
</comment>
<dbReference type="NCBIfam" id="TIGR01640">
    <property type="entry name" value="F_box_assoc_1"/>
    <property type="match status" value="1"/>
</dbReference>
<dbReference type="Proteomes" id="UP000824120">
    <property type="component" value="Chromosome 4"/>
</dbReference>
<feature type="domain" description="F-box associated beta-propeller type 1" evidence="1">
    <location>
        <begin position="138"/>
        <end position="341"/>
    </location>
</feature>
<reference evidence="2 3" key="1">
    <citation type="submission" date="2020-09" db="EMBL/GenBank/DDBJ databases">
        <title>De no assembly of potato wild relative species, Solanum commersonii.</title>
        <authorList>
            <person name="Cho K."/>
        </authorList>
    </citation>
    <scope>NUCLEOTIDE SEQUENCE [LARGE SCALE GENOMIC DNA]</scope>
    <source>
        <strain evidence="2">LZ3.2</strain>
        <tissue evidence="2">Leaf</tissue>
    </source>
</reference>
<protein>
    <recommendedName>
        <fullName evidence="1">F-box associated beta-propeller type 1 domain-containing protein</fullName>
    </recommendedName>
</protein>
<proteinExistence type="predicted"/>
<dbReference type="InterPro" id="IPR050796">
    <property type="entry name" value="SCF_F-box_component"/>
</dbReference>
<sequence length="428" mass="49433">MALECLRQVFISILCRGDEEEEDEGCRSARLPDCIIIDILNRLPIEVLVRCQSKRDYLGALISSRDFMTLHLSKAKARGPMLLLHDSTTDEKRNKKLYVLTNYMTKPLKIQNLYLRPQLMVNNKKYRGQNPGHPPHIRFSCQGVILFVNDACCATTCYVLNPTTQEEVIVQRTIQLCHRLLCALYYCPVDHQFKLLSAGVINGSLVEYLVYTFKTQTWRKIRGTSVNLLPRYKKGSPAIVNGALHWITNYNLQGNKNKPHECENNGIIVFKMDKEQIYAKPHPGSVCNVAHLDNEHKFMMTLLVMENNLCFCHLLASQPALALDIWVLDDYKKWAWNKTYNINLFPYGPGRNPKYLHWSMKPLYIQDGFTLVMIIVRLTNYDGVDENHDLGYYNLEDGSIELALSSYPRNSHSMLRWPPPIWFTTNPC</sequence>
<accession>A0A9J5ZN71</accession>
<dbReference type="InterPro" id="IPR017451">
    <property type="entry name" value="F-box-assoc_interact_dom"/>
</dbReference>
<dbReference type="EMBL" id="JACXVP010000004">
    <property type="protein sequence ID" value="KAG5613554.1"/>
    <property type="molecule type" value="Genomic_DNA"/>
</dbReference>
<evidence type="ECO:0000259" key="1">
    <source>
        <dbReference type="Pfam" id="PF07734"/>
    </source>
</evidence>
<organism evidence="2 3">
    <name type="scientific">Solanum commersonii</name>
    <name type="common">Commerson's wild potato</name>
    <name type="synonym">Commerson's nightshade</name>
    <dbReference type="NCBI Taxonomy" id="4109"/>
    <lineage>
        <taxon>Eukaryota</taxon>
        <taxon>Viridiplantae</taxon>
        <taxon>Streptophyta</taxon>
        <taxon>Embryophyta</taxon>
        <taxon>Tracheophyta</taxon>
        <taxon>Spermatophyta</taxon>
        <taxon>Magnoliopsida</taxon>
        <taxon>eudicotyledons</taxon>
        <taxon>Gunneridae</taxon>
        <taxon>Pentapetalae</taxon>
        <taxon>asterids</taxon>
        <taxon>lamiids</taxon>
        <taxon>Solanales</taxon>
        <taxon>Solanaceae</taxon>
        <taxon>Solanoideae</taxon>
        <taxon>Solaneae</taxon>
        <taxon>Solanum</taxon>
    </lineage>
</organism>
<gene>
    <name evidence="2" type="ORF">H5410_024835</name>
</gene>
<evidence type="ECO:0000313" key="2">
    <source>
        <dbReference type="EMBL" id="KAG5613554.1"/>
    </source>
</evidence>
<dbReference type="InterPro" id="IPR006527">
    <property type="entry name" value="F-box-assoc_dom_typ1"/>
</dbReference>
<dbReference type="PANTHER" id="PTHR31672:SF13">
    <property type="entry name" value="F-BOX PROTEIN CPR30-LIKE"/>
    <property type="match status" value="1"/>
</dbReference>